<reference evidence="1 2" key="1">
    <citation type="submission" date="2019-01" db="EMBL/GenBank/DDBJ databases">
        <title>Genomes sequencing and comparative genomics of infectious freshwater microsporidia, Cucumispora dikerogammari and Thelohania contejeani.</title>
        <authorList>
            <person name="Cormier A."/>
            <person name="Giraud I."/>
            <person name="Wattier R."/>
            <person name="Teixeira M."/>
            <person name="Grandjean F."/>
            <person name="Rigaud T."/>
            <person name="Cordaux R."/>
        </authorList>
    </citation>
    <scope>NUCLEOTIDE SEQUENCE [LARGE SCALE GENOMIC DNA]</scope>
    <source>
        <strain evidence="1">T1</strain>
        <tissue evidence="1">Spores</tissue>
    </source>
</reference>
<evidence type="ECO:0000313" key="1">
    <source>
        <dbReference type="EMBL" id="KAF7682639.1"/>
    </source>
</evidence>
<comment type="caution">
    <text evidence="1">The sequence shown here is derived from an EMBL/GenBank/DDBJ whole genome shotgun (WGS) entry which is preliminary data.</text>
</comment>
<proteinExistence type="predicted"/>
<gene>
    <name evidence="1" type="ORF">TCON_2142</name>
</gene>
<dbReference type="EMBL" id="SBIQ01000209">
    <property type="protein sequence ID" value="KAF7682639.1"/>
    <property type="molecule type" value="Genomic_DNA"/>
</dbReference>
<keyword evidence="2" id="KW-1185">Reference proteome</keyword>
<name>A0ABQ7HWT2_9MICR</name>
<protein>
    <submittedName>
        <fullName evidence="1">Uncharacterized protein</fullName>
    </submittedName>
</protein>
<organism evidence="1 2">
    <name type="scientific">Astathelohania contejeani</name>
    <dbReference type="NCBI Taxonomy" id="164912"/>
    <lineage>
        <taxon>Eukaryota</taxon>
        <taxon>Fungi</taxon>
        <taxon>Fungi incertae sedis</taxon>
        <taxon>Microsporidia</taxon>
        <taxon>Astathelohaniidae</taxon>
        <taxon>Astathelohania</taxon>
    </lineage>
</organism>
<dbReference type="Proteomes" id="UP001516464">
    <property type="component" value="Unassembled WGS sequence"/>
</dbReference>
<accession>A0ABQ7HWT2</accession>
<evidence type="ECO:0000313" key="2">
    <source>
        <dbReference type="Proteomes" id="UP001516464"/>
    </source>
</evidence>
<sequence length="183" mass="21176">MKTRSLFGKQQIEKHLEEAKFLYTDRSKCYNVRMKLFNEINEMENSIDLTHCYTPPSLTNEKNNQGRRAKTATINDLSTWTLNDKEIECDLRAIYGKLETDPLPKKVNVNNGILKIGKETFQRGVTLRATMHGEVFQGVVTSINSTEIAICTKEKEKVKLQIRGIREGTTIIERRRRKKSNKK</sequence>